<protein>
    <submittedName>
        <fullName evidence="3">Tetratricopeptide repeat protein</fullName>
    </submittedName>
</protein>
<dbReference type="InterPro" id="IPR011990">
    <property type="entry name" value="TPR-like_helical_dom_sf"/>
</dbReference>
<gene>
    <name evidence="3" type="ORF">H8E41_03595</name>
</gene>
<dbReference type="Gene3D" id="1.25.40.10">
    <property type="entry name" value="Tetratricopeptide repeat domain"/>
    <property type="match status" value="4"/>
</dbReference>
<comment type="caution">
    <text evidence="3">The sequence shown here is derived from an EMBL/GenBank/DDBJ whole genome shotgun (WGS) entry which is preliminary data.</text>
</comment>
<reference evidence="3 4" key="1">
    <citation type="submission" date="2020-08" db="EMBL/GenBank/DDBJ databases">
        <title>Bridging the membrane lipid divide: bacteria of the FCB group superphylum have the potential to synthesize archaeal ether lipids.</title>
        <authorList>
            <person name="Villanueva L."/>
            <person name="Von Meijenfeldt F.A.B."/>
            <person name="Westbye A.B."/>
            <person name="Yadav S."/>
            <person name="Hopmans E.C."/>
            <person name="Dutilh B.E."/>
            <person name="Sinninghe Damste J.S."/>
        </authorList>
    </citation>
    <scope>NUCLEOTIDE SEQUENCE [LARGE SCALE GENOMIC DNA]</scope>
    <source>
        <strain evidence="3">NIOZ-UU47</strain>
    </source>
</reference>
<proteinExistence type="predicted"/>
<dbReference type="InterPro" id="IPR019734">
    <property type="entry name" value="TPR_rpt"/>
</dbReference>
<accession>A0A8J6NC10</accession>
<dbReference type="Pfam" id="PF13432">
    <property type="entry name" value="TPR_16"/>
    <property type="match status" value="2"/>
</dbReference>
<dbReference type="Pfam" id="PF08238">
    <property type="entry name" value="Sel1"/>
    <property type="match status" value="2"/>
</dbReference>
<evidence type="ECO:0000256" key="2">
    <source>
        <dbReference type="ARBA" id="ARBA00022803"/>
    </source>
</evidence>
<dbReference type="PANTHER" id="PTHR44858:SF1">
    <property type="entry name" value="UDP-N-ACETYLGLUCOSAMINE--PEPTIDE N-ACETYLGLUCOSAMINYLTRANSFERASE SPINDLY-RELATED"/>
    <property type="match status" value="1"/>
</dbReference>
<dbReference type="InterPro" id="IPR050498">
    <property type="entry name" value="Ycf3"/>
</dbReference>
<dbReference type="InterPro" id="IPR006597">
    <property type="entry name" value="Sel1-like"/>
</dbReference>
<dbReference type="PANTHER" id="PTHR44858">
    <property type="entry name" value="TETRATRICOPEPTIDE REPEAT PROTEIN 6"/>
    <property type="match status" value="1"/>
</dbReference>
<dbReference type="Proteomes" id="UP000614424">
    <property type="component" value="Unassembled WGS sequence"/>
</dbReference>
<dbReference type="SMART" id="SM00028">
    <property type="entry name" value="TPR"/>
    <property type="match status" value="8"/>
</dbReference>
<organism evidence="3 4">
    <name type="scientific">Candidatus Desulfobia pelagia</name>
    <dbReference type="NCBI Taxonomy" id="2841692"/>
    <lineage>
        <taxon>Bacteria</taxon>
        <taxon>Pseudomonadati</taxon>
        <taxon>Thermodesulfobacteriota</taxon>
        <taxon>Desulfobulbia</taxon>
        <taxon>Desulfobulbales</taxon>
        <taxon>Desulfobulbaceae</taxon>
        <taxon>Candidatus Desulfobia</taxon>
    </lineage>
</organism>
<name>A0A8J6NC10_9BACT</name>
<dbReference type="SUPFAM" id="SSF81901">
    <property type="entry name" value="HCP-like"/>
    <property type="match status" value="2"/>
</dbReference>
<keyword evidence="1" id="KW-0677">Repeat</keyword>
<dbReference type="AlphaFoldDB" id="A0A8J6NC10"/>
<evidence type="ECO:0000313" key="4">
    <source>
        <dbReference type="Proteomes" id="UP000614424"/>
    </source>
</evidence>
<dbReference type="SUPFAM" id="SSF48439">
    <property type="entry name" value="Protein prenylyltransferase"/>
    <property type="match status" value="1"/>
</dbReference>
<keyword evidence="2" id="KW-0802">TPR repeat</keyword>
<evidence type="ECO:0000256" key="1">
    <source>
        <dbReference type="ARBA" id="ARBA00022737"/>
    </source>
</evidence>
<evidence type="ECO:0000313" key="3">
    <source>
        <dbReference type="EMBL" id="MBC8316964.1"/>
    </source>
</evidence>
<dbReference type="EMBL" id="JACNJZ010000062">
    <property type="protein sequence ID" value="MBC8316964.1"/>
    <property type="molecule type" value="Genomic_DNA"/>
</dbReference>
<dbReference type="SMART" id="SM00671">
    <property type="entry name" value="SEL1"/>
    <property type="match status" value="6"/>
</dbReference>
<sequence length="725" mass="80627">MTRIFFSLGKGLILSLLLFSFMVSPLSALEDGSLYYSEEEIHLLEELNLDDVIREAQSGDAVSQYQQASISYLGLGGEKDPAVVVTFFKKAAEQGHTLACRKMGLLAHFGDIVEKDIPEALRWYTMAHENGDGDAEILIGLVYLYDQEDSEEAVRWFKIAAENNKTLAYFLVGEAAYISGDTEDALSWYALAAEKGHRIASVRLGNIYYDKRNFEKGVEWLNAEPAAGSDEGISLESQVAVYKEIWGNFSKVAAVNKKVLLAREKIVVTPFLERKEPKTEKKSGEEKSRSVVPAVEKESEKGVVAKVQEPQAQDDTLLFDEKRQFFQEIINGKEKAKKLLQKSHLSLQNHDWSEAIRTASEAMDLHPDYADAYNNRAWGYYEKGLLDESIADCNRALAIDGNHFFALNNRGRALQKKGDIPAALQDYDAACLKGLEAACENFKKITRLSPEEEIRFLLAKSGEELAAQSADSIIDATSRLISLDIHKKEAYSRRCGAHVVKGMLEEAYPDCSEAILLDPDNAGNYISLGVVFEQQGDLESALLNYRISCELKNATGCQSIVRLDAEKREAAVAPPVVEPAIPVMEEAEKEIDTAPAEDTVVEKVEDSLLEVNVPALLEKSRGEFASQNYDAVIEMSSLILLVDSQNVEAYSNRCGARSMKNLYKDAQDDCLKAVEIDPEFSMGYNNLGWVFEQQEDMAAALSRYNKSCDLGNSLGCQNYQRLSDK</sequence>